<dbReference type="RefSeq" id="WP_267767328.1">
    <property type="nucleotide sequence ID" value="NZ_JAPNKE010000002.1"/>
</dbReference>
<accession>A0A9X3EK81</accession>
<reference evidence="1" key="1">
    <citation type="submission" date="2022-11" db="EMBL/GenBank/DDBJ databases">
        <title>Minimal conservation of predation-associated metabolite biosynthetic gene clusters underscores biosynthetic potential of Myxococcota including descriptions for ten novel species: Archangium lansinium sp. nov., Myxococcus landrumus sp. nov., Nannocystis bai.</title>
        <authorList>
            <person name="Ahearne A."/>
            <person name="Stevens C."/>
            <person name="Phillips K."/>
        </authorList>
    </citation>
    <scope>NUCLEOTIDE SEQUENCE</scope>
    <source>
        <strain evidence="1">Na p29</strain>
    </source>
</reference>
<protein>
    <submittedName>
        <fullName evidence="1">Uncharacterized protein</fullName>
    </submittedName>
</protein>
<dbReference type="AlphaFoldDB" id="A0A9X3EK81"/>
<sequence length="56" mass="6023">MFVAEPELGLSFALTRVLRLVLSGGYRFAVAQPWSGPSDRILSGLTGTLGLRLGKF</sequence>
<dbReference type="EMBL" id="JAPNKE010000002">
    <property type="protein sequence ID" value="MCY1005603.1"/>
    <property type="molecule type" value="Genomic_DNA"/>
</dbReference>
<gene>
    <name evidence="1" type="ORF">OV079_08480</name>
</gene>
<dbReference type="Proteomes" id="UP001150924">
    <property type="component" value="Unassembled WGS sequence"/>
</dbReference>
<comment type="caution">
    <text evidence="1">The sequence shown here is derived from an EMBL/GenBank/DDBJ whole genome shotgun (WGS) entry which is preliminary data.</text>
</comment>
<organism evidence="1 2">
    <name type="scientific">Nannocystis pusilla</name>
    <dbReference type="NCBI Taxonomy" id="889268"/>
    <lineage>
        <taxon>Bacteria</taxon>
        <taxon>Pseudomonadati</taxon>
        <taxon>Myxococcota</taxon>
        <taxon>Polyangia</taxon>
        <taxon>Nannocystales</taxon>
        <taxon>Nannocystaceae</taxon>
        <taxon>Nannocystis</taxon>
    </lineage>
</organism>
<proteinExistence type="predicted"/>
<name>A0A9X3EK81_9BACT</name>
<evidence type="ECO:0000313" key="2">
    <source>
        <dbReference type="Proteomes" id="UP001150924"/>
    </source>
</evidence>
<evidence type="ECO:0000313" key="1">
    <source>
        <dbReference type="EMBL" id="MCY1005603.1"/>
    </source>
</evidence>
<keyword evidence="2" id="KW-1185">Reference proteome</keyword>